<sequence length="93" mass="9789">MALVGYTQGSVAGMDLPAWLLSDVAVLPVNTISRAAAASRCDPELRAMLEDGRLTLNLEDFPLAAIGDAVARLRSGLVRGRAVLTMPSHSAEQ</sequence>
<evidence type="ECO:0000313" key="1">
    <source>
        <dbReference type="EMBL" id="CAB4750906.1"/>
    </source>
</evidence>
<dbReference type="AlphaFoldDB" id="A0A6J6TUZ7"/>
<dbReference type="Gene3D" id="3.40.50.720">
    <property type="entry name" value="NAD(P)-binding Rossmann-like Domain"/>
    <property type="match status" value="1"/>
</dbReference>
<proteinExistence type="predicted"/>
<name>A0A6J6TUZ7_9ZZZZ</name>
<gene>
    <name evidence="1" type="ORF">UFOPK2786_01284</name>
</gene>
<dbReference type="EMBL" id="CAEZYW010000211">
    <property type="protein sequence ID" value="CAB4750906.1"/>
    <property type="molecule type" value="Genomic_DNA"/>
</dbReference>
<accession>A0A6J6TUZ7</accession>
<protein>
    <submittedName>
        <fullName evidence="1">Unannotated protein</fullName>
    </submittedName>
</protein>
<reference evidence="1" key="1">
    <citation type="submission" date="2020-05" db="EMBL/GenBank/DDBJ databases">
        <authorList>
            <person name="Chiriac C."/>
            <person name="Salcher M."/>
            <person name="Ghai R."/>
            <person name="Kavagutti S V."/>
        </authorList>
    </citation>
    <scope>NUCLEOTIDE SEQUENCE</scope>
</reference>
<organism evidence="1">
    <name type="scientific">freshwater metagenome</name>
    <dbReference type="NCBI Taxonomy" id="449393"/>
    <lineage>
        <taxon>unclassified sequences</taxon>
        <taxon>metagenomes</taxon>
        <taxon>ecological metagenomes</taxon>
    </lineage>
</organism>
<dbReference type="Gene3D" id="3.90.180.10">
    <property type="entry name" value="Medium-chain alcohol dehydrogenases, catalytic domain"/>
    <property type="match status" value="1"/>
</dbReference>